<protein>
    <recommendedName>
        <fullName evidence="1">C2H2-type domain-containing protein</fullName>
    </recommendedName>
</protein>
<reference evidence="2 3" key="1">
    <citation type="submission" date="2012-11" db="EMBL/GenBank/DDBJ databases">
        <title>FINISHED of Natronococcus occultus SP4, DSM 3396.</title>
        <authorList>
            <consortium name="DOE Joint Genome Institute"/>
            <person name="Eisen J."/>
            <person name="Huntemann M."/>
            <person name="Wei C.-L."/>
            <person name="Han J."/>
            <person name="Detter J.C."/>
            <person name="Han C."/>
            <person name="Tapia R."/>
            <person name="Chen A."/>
            <person name="Kyrpides N."/>
            <person name="Mavromatis K."/>
            <person name="Markowitz V."/>
            <person name="Szeto E."/>
            <person name="Ivanova N."/>
            <person name="Mikhailova N."/>
            <person name="Ovchinnikova G."/>
            <person name="Pagani I."/>
            <person name="Pati A."/>
            <person name="Goodwin L."/>
            <person name="Nordberg H.P."/>
            <person name="Cantor M.N."/>
            <person name="Hua S.X."/>
            <person name="Woyke T."/>
            <person name="Eisen J."/>
            <person name="Klenk H.-P."/>
            <person name="Klenk H.-P."/>
        </authorList>
    </citation>
    <scope>NUCLEOTIDE SEQUENCE [LARGE SCALE GENOMIC DNA]</scope>
    <source>
        <strain evidence="2 3">SP4</strain>
    </source>
</reference>
<organism evidence="2 3">
    <name type="scientific">Natronococcus occultus SP4</name>
    <dbReference type="NCBI Taxonomy" id="694430"/>
    <lineage>
        <taxon>Archaea</taxon>
        <taxon>Methanobacteriati</taxon>
        <taxon>Methanobacteriota</taxon>
        <taxon>Stenosarchaea group</taxon>
        <taxon>Halobacteria</taxon>
        <taxon>Halobacteriales</taxon>
        <taxon>Natrialbaceae</taxon>
        <taxon>Natronococcus</taxon>
    </lineage>
</organism>
<evidence type="ECO:0000259" key="1">
    <source>
        <dbReference type="PROSITE" id="PS00028"/>
    </source>
</evidence>
<name>L0K368_9EURY</name>
<proteinExistence type="predicted"/>
<dbReference type="PROSITE" id="PS00028">
    <property type="entry name" value="ZINC_FINGER_C2H2_1"/>
    <property type="match status" value="1"/>
</dbReference>
<keyword evidence="3" id="KW-1185">Reference proteome</keyword>
<dbReference type="SUPFAM" id="SSF54060">
    <property type="entry name" value="His-Me finger endonucleases"/>
    <property type="match status" value="1"/>
</dbReference>
<dbReference type="InterPro" id="IPR013087">
    <property type="entry name" value="Znf_C2H2_type"/>
</dbReference>
<dbReference type="AlphaFoldDB" id="L0K368"/>
<dbReference type="KEGG" id="nou:Natoc_3033"/>
<dbReference type="Proteomes" id="UP000010878">
    <property type="component" value="Chromosome"/>
</dbReference>
<dbReference type="HOGENOM" id="CLU_1318569_0_0_2"/>
<dbReference type="InterPro" id="IPR044925">
    <property type="entry name" value="His-Me_finger_sf"/>
</dbReference>
<evidence type="ECO:0000313" key="2">
    <source>
        <dbReference type="EMBL" id="AGB38779.1"/>
    </source>
</evidence>
<evidence type="ECO:0000313" key="3">
    <source>
        <dbReference type="Proteomes" id="UP000010878"/>
    </source>
</evidence>
<dbReference type="Gene3D" id="3.90.75.20">
    <property type="match status" value="1"/>
</dbReference>
<feature type="domain" description="C2H2-type" evidence="1">
    <location>
        <begin position="54"/>
        <end position="75"/>
    </location>
</feature>
<dbReference type="EMBL" id="CP003929">
    <property type="protein sequence ID" value="AGB38779.1"/>
    <property type="molecule type" value="Genomic_DNA"/>
</dbReference>
<sequence length="208" mass="23388">MPSTRSYSNSRLGGPTDDCEIGIVFRAIVFASKSRVRAGSPMQRAVGCEMSVDCPHCDRAFDSHRAKSVHASQVHFPRVPATRCDPYGHREIDTKHNGTRHRVQVHRLHATLLVDDIGELAEKEVHHVNGCPFDNRLENYELLDTGSHRAKSKETYRNLSGFKVLCRACGTPNQLTKREDTNFCPTCGSGVEVEEIVRSEPIDWRIPH</sequence>
<accession>L0K368</accession>
<dbReference type="eggNOG" id="arCOG11128">
    <property type="taxonomic scope" value="Archaea"/>
</dbReference>
<gene>
    <name evidence="2" type="ORF">Natoc_3033</name>
</gene>